<organism evidence="1 2">
    <name type="scientific">Petrolisthes manimaculis</name>
    <dbReference type="NCBI Taxonomy" id="1843537"/>
    <lineage>
        <taxon>Eukaryota</taxon>
        <taxon>Metazoa</taxon>
        <taxon>Ecdysozoa</taxon>
        <taxon>Arthropoda</taxon>
        <taxon>Crustacea</taxon>
        <taxon>Multicrustacea</taxon>
        <taxon>Malacostraca</taxon>
        <taxon>Eumalacostraca</taxon>
        <taxon>Eucarida</taxon>
        <taxon>Decapoda</taxon>
        <taxon>Pleocyemata</taxon>
        <taxon>Anomura</taxon>
        <taxon>Galatheoidea</taxon>
        <taxon>Porcellanidae</taxon>
        <taxon>Petrolisthes</taxon>
    </lineage>
</organism>
<keyword evidence="2" id="KW-1185">Reference proteome</keyword>
<evidence type="ECO:0000313" key="1">
    <source>
        <dbReference type="EMBL" id="KAK4288253.1"/>
    </source>
</evidence>
<sequence>MATAHQESEREVLAGMYVFVGWRPGVR</sequence>
<dbReference type="AlphaFoldDB" id="A0AAE1NE50"/>
<name>A0AAE1NE50_9EUCA</name>
<dbReference type="Proteomes" id="UP001292094">
    <property type="component" value="Unassembled WGS sequence"/>
</dbReference>
<gene>
    <name evidence="1" type="ORF">Pmani_038709</name>
</gene>
<proteinExistence type="predicted"/>
<dbReference type="EMBL" id="JAWZYT010006394">
    <property type="protein sequence ID" value="KAK4288253.1"/>
    <property type="molecule type" value="Genomic_DNA"/>
</dbReference>
<feature type="non-terminal residue" evidence="1">
    <location>
        <position position="27"/>
    </location>
</feature>
<evidence type="ECO:0000313" key="2">
    <source>
        <dbReference type="Proteomes" id="UP001292094"/>
    </source>
</evidence>
<reference evidence="1" key="1">
    <citation type="submission" date="2023-11" db="EMBL/GenBank/DDBJ databases">
        <title>Genome assemblies of two species of porcelain crab, Petrolisthes cinctipes and Petrolisthes manimaculis (Anomura: Porcellanidae).</title>
        <authorList>
            <person name="Angst P."/>
        </authorList>
    </citation>
    <scope>NUCLEOTIDE SEQUENCE</scope>
    <source>
        <strain evidence="1">PB745_02</strain>
        <tissue evidence="1">Gill</tissue>
    </source>
</reference>
<accession>A0AAE1NE50</accession>
<comment type="caution">
    <text evidence="1">The sequence shown here is derived from an EMBL/GenBank/DDBJ whole genome shotgun (WGS) entry which is preliminary data.</text>
</comment>
<protein>
    <submittedName>
        <fullName evidence="1">Uncharacterized protein</fullName>
    </submittedName>
</protein>